<dbReference type="InterPro" id="IPR050147">
    <property type="entry name" value="Ser/Thr_Dehydratase"/>
</dbReference>
<dbReference type="InterPro" id="IPR036052">
    <property type="entry name" value="TrpB-like_PALP_sf"/>
</dbReference>
<accession>A0A8J3ZN52</accession>
<comment type="catalytic activity">
    <reaction evidence="1">
        <text>L-threonine = 2-oxobutanoate + NH4(+)</text>
        <dbReference type="Rhea" id="RHEA:22108"/>
        <dbReference type="ChEBI" id="CHEBI:16763"/>
        <dbReference type="ChEBI" id="CHEBI:28938"/>
        <dbReference type="ChEBI" id="CHEBI:57926"/>
        <dbReference type="EC" id="4.3.1.19"/>
    </reaction>
</comment>
<dbReference type="InterPro" id="IPR001926">
    <property type="entry name" value="TrpB-like_PALP"/>
</dbReference>
<organism evidence="10 11">
    <name type="scientific">Virgisporangium ochraceum</name>
    <dbReference type="NCBI Taxonomy" id="65505"/>
    <lineage>
        <taxon>Bacteria</taxon>
        <taxon>Bacillati</taxon>
        <taxon>Actinomycetota</taxon>
        <taxon>Actinomycetes</taxon>
        <taxon>Micromonosporales</taxon>
        <taxon>Micromonosporaceae</taxon>
        <taxon>Virgisporangium</taxon>
    </lineage>
</organism>
<evidence type="ECO:0000259" key="9">
    <source>
        <dbReference type="Pfam" id="PF00291"/>
    </source>
</evidence>
<dbReference type="AlphaFoldDB" id="A0A8J3ZN52"/>
<evidence type="ECO:0000313" key="10">
    <source>
        <dbReference type="EMBL" id="GIJ65898.1"/>
    </source>
</evidence>
<keyword evidence="6" id="KW-0456">Lyase</keyword>
<evidence type="ECO:0000256" key="1">
    <source>
        <dbReference type="ARBA" id="ARBA00001274"/>
    </source>
</evidence>
<dbReference type="Pfam" id="PF00291">
    <property type="entry name" value="PALP"/>
    <property type="match status" value="1"/>
</dbReference>
<dbReference type="PANTHER" id="PTHR48078">
    <property type="entry name" value="THREONINE DEHYDRATASE, MITOCHONDRIAL-RELATED"/>
    <property type="match status" value="1"/>
</dbReference>
<evidence type="ECO:0000313" key="11">
    <source>
        <dbReference type="Proteomes" id="UP000635606"/>
    </source>
</evidence>
<evidence type="ECO:0000256" key="3">
    <source>
        <dbReference type="ARBA" id="ARBA00010869"/>
    </source>
</evidence>
<proteinExistence type="inferred from homology"/>
<evidence type="ECO:0000256" key="4">
    <source>
        <dbReference type="ARBA" id="ARBA00012096"/>
    </source>
</evidence>
<dbReference type="Gene3D" id="3.40.50.1100">
    <property type="match status" value="2"/>
</dbReference>
<sequence length="293" mass="30188">MVRTPLIAAPWAGPLWLKPESLQPIGAFKLRGAYHAVASLPADVQKNGVVAHSSGNHAQALAYAARDYGIPCVIVMPDAALPAKIAATRALGAEVVLVGATERLTEAAAIAADRGMSLIPPFDHPDVIAGQGTVGLEILDDLAEVACVLVPVGGGGLASGVAAAVKALRPDVTVVGVEPELAGDAAESFAAGELRQWPLEKTYRTIADGLRTNLSERTFAHLRTYVDEMLTVSEKQIEDAMGRIAVGSRLVAEPSGAVSVAGYLAHREVLPPGPAVAVISGGNVDPSVLARVL</sequence>
<dbReference type="FunFam" id="3.40.50.1100:FF:000005">
    <property type="entry name" value="Threonine dehydratase catabolic"/>
    <property type="match status" value="1"/>
</dbReference>
<comment type="similarity">
    <text evidence="3">Belongs to the serine/threonine dehydratase family.</text>
</comment>
<comment type="cofactor">
    <cofactor evidence="2">
        <name>pyridoxal 5'-phosphate</name>
        <dbReference type="ChEBI" id="CHEBI:597326"/>
    </cofactor>
</comment>
<gene>
    <name evidence="10" type="ORF">Voc01_008150</name>
</gene>
<dbReference type="Proteomes" id="UP000635606">
    <property type="component" value="Unassembled WGS sequence"/>
</dbReference>
<dbReference type="PANTHER" id="PTHR48078:SF6">
    <property type="entry name" value="L-THREONINE DEHYDRATASE CATABOLIC TDCB"/>
    <property type="match status" value="1"/>
</dbReference>
<evidence type="ECO:0000256" key="2">
    <source>
        <dbReference type="ARBA" id="ARBA00001933"/>
    </source>
</evidence>
<name>A0A8J3ZN52_9ACTN</name>
<comment type="function">
    <text evidence="7">Catalyzes the anaerobic formation of alpha-ketobutyrate and ammonia from threonine in a two-step reaction. The first step involved a dehydration of threonine and a production of enamine intermediates (aminocrotonate), which tautomerizes to its imine form (iminobutyrate). Both intermediates are unstable and short-lived. The second step is the nonenzymatic hydrolysis of the enamine/imine intermediates to form 2-ketobutyrate and free ammonia. In the low water environment of the cell, the second step is accelerated by RidA.</text>
</comment>
<dbReference type="FunFam" id="3.40.50.1100:FF:000007">
    <property type="entry name" value="L-threonine dehydratase catabolic TdcB"/>
    <property type="match status" value="1"/>
</dbReference>
<evidence type="ECO:0000256" key="8">
    <source>
        <dbReference type="ARBA" id="ARBA00031427"/>
    </source>
</evidence>
<keyword evidence="11" id="KW-1185">Reference proteome</keyword>
<dbReference type="EMBL" id="BOPH01000010">
    <property type="protein sequence ID" value="GIJ65898.1"/>
    <property type="molecule type" value="Genomic_DNA"/>
</dbReference>
<dbReference type="EC" id="4.3.1.19" evidence="4"/>
<protein>
    <recommendedName>
        <fullName evidence="4">threonine ammonia-lyase</fullName>
        <ecNumber evidence="4">4.3.1.19</ecNumber>
    </recommendedName>
    <alternativeName>
        <fullName evidence="8">Threonine deaminase</fullName>
    </alternativeName>
</protein>
<dbReference type="GO" id="GO:0003941">
    <property type="term" value="F:L-serine ammonia-lyase activity"/>
    <property type="evidence" value="ECO:0007669"/>
    <property type="project" value="TreeGrafter"/>
</dbReference>
<evidence type="ECO:0000256" key="6">
    <source>
        <dbReference type="ARBA" id="ARBA00023239"/>
    </source>
</evidence>
<dbReference type="SUPFAM" id="SSF53686">
    <property type="entry name" value="Tryptophan synthase beta subunit-like PLP-dependent enzymes"/>
    <property type="match status" value="1"/>
</dbReference>
<evidence type="ECO:0000256" key="5">
    <source>
        <dbReference type="ARBA" id="ARBA00022898"/>
    </source>
</evidence>
<dbReference type="GO" id="GO:0006565">
    <property type="term" value="P:L-serine catabolic process"/>
    <property type="evidence" value="ECO:0007669"/>
    <property type="project" value="TreeGrafter"/>
</dbReference>
<keyword evidence="5" id="KW-0663">Pyridoxal phosphate</keyword>
<reference evidence="10" key="1">
    <citation type="submission" date="2021-01" db="EMBL/GenBank/DDBJ databases">
        <title>Whole genome shotgun sequence of Virgisporangium ochraceum NBRC 16418.</title>
        <authorList>
            <person name="Komaki H."/>
            <person name="Tamura T."/>
        </authorList>
    </citation>
    <scope>NUCLEOTIDE SEQUENCE</scope>
    <source>
        <strain evidence="10">NBRC 16418</strain>
    </source>
</reference>
<dbReference type="GO" id="GO:0004794">
    <property type="term" value="F:threonine deaminase activity"/>
    <property type="evidence" value="ECO:0007669"/>
    <property type="project" value="UniProtKB-EC"/>
</dbReference>
<feature type="domain" description="Tryptophan synthase beta chain-like PALP" evidence="9">
    <location>
        <begin position="3"/>
        <end position="281"/>
    </location>
</feature>
<dbReference type="CDD" id="cd01562">
    <property type="entry name" value="Thr-dehyd"/>
    <property type="match status" value="1"/>
</dbReference>
<dbReference type="GO" id="GO:0006567">
    <property type="term" value="P:L-threonine catabolic process"/>
    <property type="evidence" value="ECO:0007669"/>
    <property type="project" value="TreeGrafter"/>
</dbReference>
<evidence type="ECO:0000256" key="7">
    <source>
        <dbReference type="ARBA" id="ARBA00025527"/>
    </source>
</evidence>
<dbReference type="GO" id="GO:0009097">
    <property type="term" value="P:isoleucine biosynthetic process"/>
    <property type="evidence" value="ECO:0007669"/>
    <property type="project" value="TreeGrafter"/>
</dbReference>
<comment type="caution">
    <text evidence="10">The sequence shown here is derived from an EMBL/GenBank/DDBJ whole genome shotgun (WGS) entry which is preliminary data.</text>
</comment>